<dbReference type="EMBL" id="JAESVG020000006">
    <property type="protein sequence ID" value="KAG8626863.1"/>
    <property type="molecule type" value="Genomic_DNA"/>
</dbReference>
<proteinExistence type="predicted"/>
<evidence type="ECO:0000313" key="2">
    <source>
        <dbReference type="EMBL" id="KAG8626863.1"/>
    </source>
</evidence>
<accession>A0A8K0PGY2</accession>
<dbReference type="OrthoDB" id="5418203at2759"/>
<protein>
    <submittedName>
        <fullName evidence="2">Uncharacterized protein</fullName>
    </submittedName>
</protein>
<feature type="compositionally biased region" description="Low complexity" evidence="1">
    <location>
        <begin position="56"/>
        <end position="65"/>
    </location>
</feature>
<dbReference type="AlphaFoldDB" id="A0A8K0PGY2"/>
<comment type="caution">
    <text evidence="2">The sequence shown here is derived from an EMBL/GenBank/DDBJ whole genome shotgun (WGS) entry which is preliminary data.</text>
</comment>
<feature type="region of interest" description="Disordered" evidence="1">
    <location>
        <begin position="1"/>
        <end position="218"/>
    </location>
</feature>
<feature type="compositionally biased region" description="Basic and acidic residues" evidence="1">
    <location>
        <begin position="99"/>
        <end position="121"/>
    </location>
</feature>
<reference evidence="2" key="1">
    <citation type="submission" date="2021-07" db="EMBL/GenBank/DDBJ databases">
        <title>Elsinoe batatas strain:CRI-CJ2 Genome sequencing and assembly.</title>
        <authorList>
            <person name="Huang L."/>
        </authorList>
    </citation>
    <scope>NUCLEOTIDE SEQUENCE</scope>
    <source>
        <strain evidence="2">CRI-CJ2</strain>
    </source>
</reference>
<evidence type="ECO:0000256" key="1">
    <source>
        <dbReference type="SAM" id="MobiDB-lite"/>
    </source>
</evidence>
<feature type="compositionally biased region" description="Basic and acidic residues" evidence="1">
    <location>
        <begin position="174"/>
        <end position="218"/>
    </location>
</feature>
<gene>
    <name evidence="2" type="ORF">KVT40_005808</name>
</gene>
<keyword evidence="3" id="KW-1185">Reference proteome</keyword>
<sequence>MADRLITPLSSLKVSTAPPVSDSWEDDSSPSDHETTSPPSPSQTKAYPRAPPPTPATTSPTVPSTDWGAASSKFRTIDGALDEREEDNYMASRAAKPSGRKDSAREREKEKEDGAGARKWQEYSSSSSGGGDPRSGPIPTTRGSGDGSSDKRPEKSTAVASRLIAAGLGVKAPRRTEEQREYDKAMRAQEAKKREREREEERRRKEESERAKRAIWDD</sequence>
<organism evidence="2 3">
    <name type="scientific">Elsinoe batatas</name>
    <dbReference type="NCBI Taxonomy" id="2601811"/>
    <lineage>
        <taxon>Eukaryota</taxon>
        <taxon>Fungi</taxon>
        <taxon>Dikarya</taxon>
        <taxon>Ascomycota</taxon>
        <taxon>Pezizomycotina</taxon>
        <taxon>Dothideomycetes</taxon>
        <taxon>Dothideomycetidae</taxon>
        <taxon>Myriangiales</taxon>
        <taxon>Elsinoaceae</taxon>
        <taxon>Elsinoe</taxon>
    </lineage>
</organism>
<evidence type="ECO:0000313" key="3">
    <source>
        <dbReference type="Proteomes" id="UP000809789"/>
    </source>
</evidence>
<name>A0A8K0PGY2_9PEZI</name>
<dbReference type="Proteomes" id="UP000809789">
    <property type="component" value="Unassembled WGS sequence"/>
</dbReference>